<evidence type="ECO:0000313" key="2">
    <source>
        <dbReference type="Proteomes" id="UP000231638"/>
    </source>
</evidence>
<sequence length="108" mass="12273">MHKQAILTQLGYGLTPSTEAQLDRVIAHTVGFENVEKHLIALHDALKAYHGFVALSSNKDYFKIKNEAPSSEMIEEVNDMILKWSAKYKITVEKVPNKNTYYVIGYKS</sequence>
<proteinExistence type="predicted"/>
<evidence type="ECO:0000313" key="1">
    <source>
        <dbReference type="EMBL" id="DAB36875.1"/>
    </source>
</evidence>
<name>A0A2D3WAE2_9BACT</name>
<reference evidence="1 2" key="1">
    <citation type="journal article" date="2017" name="Front. Microbiol.">
        <title>Comparative Genomic Analysis of the Class Epsilonproteobacteria and Proposed Reclassification to Epsilonbacteraeota (phyl. nov.).</title>
        <authorList>
            <person name="Waite D.W."/>
            <person name="Vanwonterghem I."/>
            <person name="Rinke C."/>
            <person name="Parks D.H."/>
            <person name="Zhang Y."/>
            <person name="Takai K."/>
            <person name="Sievert S.M."/>
            <person name="Simon J."/>
            <person name="Campbell B.J."/>
            <person name="Hanson T.E."/>
            <person name="Woyke T."/>
            <person name="Klotz M.G."/>
            <person name="Hugenholtz P."/>
        </authorList>
    </citation>
    <scope>NUCLEOTIDE SEQUENCE [LARGE SCALE GENOMIC DNA]</scope>
    <source>
        <strain evidence="1">UBA11420</strain>
    </source>
</reference>
<comment type="caution">
    <text evidence="1">The sequence shown here is derived from an EMBL/GenBank/DDBJ whole genome shotgun (WGS) entry which is preliminary data.</text>
</comment>
<dbReference type="STRING" id="366522.GCA_001548055_02253"/>
<dbReference type="Proteomes" id="UP000231638">
    <property type="component" value="Unassembled WGS sequence"/>
</dbReference>
<dbReference type="RefSeq" id="WP_039672222.1">
    <property type="nucleotide sequence ID" value="NZ_AP014724.1"/>
</dbReference>
<accession>A0A2D3WAE2</accession>
<evidence type="ECO:0008006" key="3">
    <source>
        <dbReference type="Google" id="ProtNLM"/>
    </source>
</evidence>
<dbReference type="EMBL" id="DLUG01000071">
    <property type="protein sequence ID" value="DAB36875.1"/>
    <property type="molecule type" value="Genomic_DNA"/>
</dbReference>
<organism evidence="1 2">
    <name type="scientific">Sulfurospirillum cavolei</name>
    <dbReference type="NCBI Taxonomy" id="366522"/>
    <lineage>
        <taxon>Bacteria</taxon>
        <taxon>Pseudomonadati</taxon>
        <taxon>Campylobacterota</taxon>
        <taxon>Epsilonproteobacteria</taxon>
        <taxon>Campylobacterales</taxon>
        <taxon>Sulfurospirillaceae</taxon>
        <taxon>Sulfurospirillum</taxon>
    </lineage>
</organism>
<gene>
    <name evidence="1" type="ORF">CFH80_02605</name>
</gene>
<dbReference type="AlphaFoldDB" id="A0A2D3WAE2"/>
<protein>
    <recommendedName>
        <fullName evidence="3">Type II secretion system protein</fullName>
    </recommendedName>
</protein>